<feature type="compositionally biased region" description="Polar residues" evidence="1">
    <location>
        <begin position="356"/>
        <end position="390"/>
    </location>
</feature>
<sequence>MLEKKLDPKQSDRLVLQSSKHQIIVSPSSSSSKRNNDLYAEWNMNVAAMKMIDHYHLSHHHQQQQPQPKPPSSSSSTLPSQSKSYQSVDNNHFNHNTMRESKEYPMILITGLMHHYIDDHWIVCGQSKIGIYHNPTINSYRIVGRTVDNYEVVANCAIKESFCYNKATPSFHQWRDIIDEKVYGVKFANIDDAKSFGDIVEKTVHSLEKMVRLIEDQTIYTMTGSVLEQPSSNHLNRNGFHNGIEQYQNDSINEQIDGQITKPHCSDFEFVEQNQLIIEETSKNQSVPPPPPPPPPVPPHSQTATKPKISAKPDFLTNGVSKPSPPPIAQKPILNQKNNLIDEMAKTLARRRAKIDNQSTDEISIDRSSQSVLEKSSTNQNQSSRIGNGTSPPPPHHHHHHHHHPHLQHRFHL</sequence>
<dbReference type="PANTHER" id="PTHR11202:SF22">
    <property type="entry name" value="PROTEIN ENABLED"/>
    <property type="match status" value="1"/>
</dbReference>
<dbReference type="EnsemblMetazoa" id="SSS_7632s_mrna">
    <property type="protein sequence ID" value="KAF7487999.1"/>
    <property type="gene ID" value="SSS_7632"/>
</dbReference>
<feature type="region of interest" description="Disordered" evidence="1">
    <location>
        <begin position="282"/>
        <end position="334"/>
    </location>
</feature>
<dbReference type="Proteomes" id="UP000070412">
    <property type="component" value="Unassembled WGS sequence"/>
</dbReference>
<dbReference type="InterPro" id="IPR011993">
    <property type="entry name" value="PH-like_dom_sf"/>
</dbReference>
<feature type="region of interest" description="Disordered" evidence="1">
    <location>
        <begin position="57"/>
        <end position="95"/>
    </location>
</feature>
<evidence type="ECO:0000313" key="3">
    <source>
        <dbReference type="EMBL" id="KAF7487999.1"/>
    </source>
</evidence>
<feature type="compositionally biased region" description="Low complexity" evidence="1">
    <location>
        <begin position="72"/>
        <end position="87"/>
    </location>
</feature>
<dbReference type="SMART" id="SM00461">
    <property type="entry name" value="WH1"/>
    <property type="match status" value="1"/>
</dbReference>
<evidence type="ECO:0000313" key="4">
    <source>
        <dbReference type="EnsemblMetazoa" id="KAF7487999.1"/>
    </source>
</evidence>
<dbReference type="AlphaFoldDB" id="A0A834R1V2"/>
<evidence type="ECO:0000256" key="1">
    <source>
        <dbReference type="SAM" id="MobiDB-lite"/>
    </source>
</evidence>
<reference evidence="4" key="3">
    <citation type="submission" date="2022-06" db="UniProtKB">
        <authorList>
            <consortium name="EnsemblMetazoa"/>
        </authorList>
    </citation>
    <scope>IDENTIFICATION</scope>
</reference>
<gene>
    <name evidence="3" type="ORF">SSS_7632</name>
</gene>
<feature type="compositionally biased region" description="Low complexity" evidence="1">
    <location>
        <begin position="18"/>
        <end position="32"/>
    </location>
</feature>
<dbReference type="PANTHER" id="PTHR11202">
    <property type="entry name" value="SPROUTY-RELATED, EVH1 DOMAIN-CONTAINING PROTEIN FAMILY MEMBER"/>
    <property type="match status" value="1"/>
</dbReference>
<dbReference type="OrthoDB" id="31170at2759"/>
<dbReference type="InterPro" id="IPR000697">
    <property type="entry name" value="WH1/EVH1_dom"/>
</dbReference>
<feature type="region of interest" description="Disordered" evidence="1">
    <location>
        <begin position="352"/>
        <end position="413"/>
    </location>
</feature>
<dbReference type="PROSITE" id="PS50229">
    <property type="entry name" value="WH1"/>
    <property type="match status" value="1"/>
</dbReference>
<protein>
    <submittedName>
        <fullName evidence="3">Vasodilator-stimulated phosphoprotein</fullName>
    </submittedName>
</protein>
<reference evidence="5" key="1">
    <citation type="journal article" date="2020" name="PLoS Negl. Trop. Dis.">
        <title>High-quality nuclear genome for Sarcoptes scabiei-A critical resource for a neglected parasite.</title>
        <authorList>
            <person name="Korhonen P.K."/>
            <person name="Gasser R.B."/>
            <person name="Ma G."/>
            <person name="Wang T."/>
            <person name="Stroehlein A.J."/>
            <person name="Young N.D."/>
            <person name="Ang C.S."/>
            <person name="Fernando D.D."/>
            <person name="Lu H.C."/>
            <person name="Taylor S."/>
            <person name="Reynolds S.L."/>
            <person name="Mofiz E."/>
            <person name="Najaraj S.H."/>
            <person name="Gowda H."/>
            <person name="Madugundu A."/>
            <person name="Renuse S."/>
            <person name="Holt D."/>
            <person name="Pandey A."/>
            <person name="Papenfuss A.T."/>
            <person name="Fischer K."/>
        </authorList>
    </citation>
    <scope>NUCLEOTIDE SEQUENCE [LARGE SCALE GENOMIC DNA]</scope>
</reference>
<evidence type="ECO:0000313" key="5">
    <source>
        <dbReference type="Proteomes" id="UP000070412"/>
    </source>
</evidence>
<accession>A0A834R1V2</accession>
<evidence type="ECO:0000259" key="2">
    <source>
        <dbReference type="PROSITE" id="PS50229"/>
    </source>
</evidence>
<dbReference type="EMBL" id="WVUK01000066">
    <property type="protein sequence ID" value="KAF7487999.1"/>
    <property type="molecule type" value="Genomic_DNA"/>
</dbReference>
<dbReference type="Pfam" id="PF00568">
    <property type="entry name" value="WH1"/>
    <property type="match status" value="1"/>
</dbReference>
<proteinExistence type="predicted"/>
<feature type="domain" description="WH1" evidence="2">
    <location>
        <begin position="97"/>
        <end position="207"/>
    </location>
</feature>
<feature type="region of interest" description="Disordered" evidence="1">
    <location>
        <begin position="1"/>
        <end position="35"/>
    </location>
</feature>
<organism evidence="3">
    <name type="scientific">Sarcoptes scabiei</name>
    <name type="common">Itch mite</name>
    <name type="synonym">Acarus scabiei</name>
    <dbReference type="NCBI Taxonomy" id="52283"/>
    <lineage>
        <taxon>Eukaryota</taxon>
        <taxon>Metazoa</taxon>
        <taxon>Ecdysozoa</taxon>
        <taxon>Arthropoda</taxon>
        <taxon>Chelicerata</taxon>
        <taxon>Arachnida</taxon>
        <taxon>Acari</taxon>
        <taxon>Acariformes</taxon>
        <taxon>Sarcoptiformes</taxon>
        <taxon>Astigmata</taxon>
        <taxon>Psoroptidia</taxon>
        <taxon>Sarcoptoidea</taxon>
        <taxon>Sarcoptidae</taxon>
        <taxon>Sarcoptinae</taxon>
        <taxon>Sarcoptes</taxon>
    </lineage>
</organism>
<feature type="compositionally biased region" description="Basic residues" evidence="1">
    <location>
        <begin position="395"/>
        <end position="413"/>
    </location>
</feature>
<keyword evidence="5" id="KW-1185">Reference proteome</keyword>
<dbReference type="Gene3D" id="2.30.29.30">
    <property type="entry name" value="Pleckstrin-homology domain (PH domain)/Phosphotyrosine-binding domain (PTB)"/>
    <property type="match status" value="1"/>
</dbReference>
<feature type="compositionally biased region" description="Basic and acidic residues" evidence="1">
    <location>
        <begin position="1"/>
        <end position="12"/>
    </location>
</feature>
<name>A0A834R1V2_SARSC</name>
<reference evidence="3" key="2">
    <citation type="submission" date="2020-01" db="EMBL/GenBank/DDBJ databases">
        <authorList>
            <person name="Korhonen P.K.K."/>
            <person name="Guangxu M.G."/>
            <person name="Wang T.W."/>
            <person name="Stroehlein A.J.S."/>
            <person name="Young N.D."/>
            <person name="Ang C.-S.A."/>
            <person name="Fernando D.W.F."/>
            <person name="Lu H.L."/>
            <person name="Taylor S.T."/>
            <person name="Ehtesham M.E.M."/>
            <person name="Najaraj S.H.N."/>
            <person name="Harsha G.H.G."/>
            <person name="Madugundu A.M."/>
            <person name="Renuse S.R."/>
            <person name="Holt D.H."/>
            <person name="Pandey A.P."/>
            <person name="Papenfuss A.P."/>
            <person name="Gasser R.B.G."/>
            <person name="Fischer K.F."/>
        </authorList>
    </citation>
    <scope>NUCLEOTIDE SEQUENCE</scope>
    <source>
        <strain evidence="3">SSS_KF_BRIS2020</strain>
    </source>
</reference>
<dbReference type="SUPFAM" id="SSF50729">
    <property type="entry name" value="PH domain-like"/>
    <property type="match status" value="1"/>
</dbReference>
<feature type="compositionally biased region" description="Pro residues" evidence="1">
    <location>
        <begin position="287"/>
        <end position="299"/>
    </location>
</feature>